<protein>
    <submittedName>
        <fullName evidence="2">ISAs1 family transposase</fullName>
    </submittedName>
</protein>
<sequence>MEYVEFKEHFSILSDTHQERKTTYNFFNVMFQVVTAMLSGMKTRDEIEAFGEENMAWFRTFSGYANGVSSHDTIARIVGLVDPEEFLLCFVPRCNDIQRDKQLETTDGKSLRGTYDHSNNKHLVHMVNAYSVDTGLILGQVKTDVKSNEITIIPQTVKAN</sequence>
<dbReference type="EMBL" id="CP138203">
    <property type="protein sequence ID" value="WPC74257.1"/>
    <property type="molecule type" value="Genomic_DNA"/>
</dbReference>
<evidence type="ECO:0000259" key="1">
    <source>
        <dbReference type="Pfam" id="PF13808"/>
    </source>
</evidence>
<dbReference type="Pfam" id="PF13808">
    <property type="entry name" value="DDE_Tnp_1_assoc"/>
    <property type="match status" value="1"/>
</dbReference>
<dbReference type="RefSeq" id="WP_261894350.1">
    <property type="nucleotide sequence ID" value="NZ_AP024895.1"/>
</dbReference>
<accession>A0ABZ0QER5</accession>
<dbReference type="InterPro" id="IPR047647">
    <property type="entry name" value="ISAs1_transpos"/>
</dbReference>
<dbReference type="InterPro" id="IPR032806">
    <property type="entry name" value="YbfD_N"/>
</dbReference>
<dbReference type="InterPro" id="IPR051698">
    <property type="entry name" value="Transposase_11-like"/>
</dbReference>
<proteinExistence type="predicted"/>
<evidence type="ECO:0000313" key="2">
    <source>
        <dbReference type="EMBL" id="WPC74257.1"/>
    </source>
</evidence>
<organism evidence="2 3">
    <name type="scientific">Vibrio porteresiae DSM 19223</name>
    <dbReference type="NCBI Taxonomy" id="1123496"/>
    <lineage>
        <taxon>Bacteria</taxon>
        <taxon>Pseudomonadati</taxon>
        <taxon>Pseudomonadota</taxon>
        <taxon>Gammaproteobacteria</taxon>
        <taxon>Vibrionales</taxon>
        <taxon>Vibrionaceae</taxon>
        <taxon>Vibrio</taxon>
    </lineage>
</organism>
<dbReference type="NCBIfam" id="NF033564">
    <property type="entry name" value="transpos_ISAs1"/>
    <property type="match status" value="1"/>
</dbReference>
<dbReference type="PANTHER" id="PTHR30298">
    <property type="entry name" value="H REPEAT-ASSOCIATED PREDICTED TRANSPOSASE"/>
    <property type="match status" value="1"/>
</dbReference>
<dbReference type="Proteomes" id="UP001304071">
    <property type="component" value="Chromosome 1"/>
</dbReference>
<feature type="domain" description="H repeat-associated protein N-terminal" evidence="1">
    <location>
        <begin position="8"/>
        <end position="90"/>
    </location>
</feature>
<gene>
    <name evidence="2" type="ORF">R8Z52_03060</name>
</gene>
<dbReference type="PANTHER" id="PTHR30298:SF0">
    <property type="entry name" value="PROTEIN YBFL-RELATED"/>
    <property type="match status" value="1"/>
</dbReference>
<keyword evidence="3" id="KW-1185">Reference proteome</keyword>
<name>A0ABZ0QER5_9VIBR</name>
<reference evidence="2 3" key="1">
    <citation type="submission" date="2023-11" db="EMBL/GenBank/DDBJ databases">
        <title>Plant-associative lifestyle of Vibrio porteresiae and its evolutionary dynamics.</title>
        <authorList>
            <person name="Rameshkumar N."/>
            <person name="Kirti K."/>
        </authorList>
    </citation>
    <scope>NUCLEOTIDE SEQUENCE [LARGE SCALE GENOMIC DNA]</scope>
    <source>
        <strain evidence="2 3">MSSRF30</strain>
    </source>
</reference>
<evidence type="ECO:0000313" key="3">
    <source>
        <dbReference type="Proteomes" id="UP001304071"/>
    </source>
</evidence>